<evidence type="ECO:0000313" key="15">
    <source>
        <dbReference type="Proteomes" id="UP000284842"/>
    </source>
</evidence>
<dbReference type="PANTHER" id="PTHR31382:SF4">
    <property type="entry name" value="NA(+)_H(+) ANTIPORTER"/>
    <property type="match status" value="1"/>
</dbReference>
<feature type="domain" description="Cation/H+ exchanger transmembrane" evidence="13">
    <location>
        <begin position="23"/>
        <end position="176"/>
    </location>
</feature>
<accession>A0A409VWT0</accession>
<gene>
    <name evidence="14" type="ORF">CVT24_000180</name>
</gene>
<dbReference type="GO" id="GO:0015385">
    <property type="term" value="F:sodium:proton antiporter activity"/>
    <property type="evidence" value="ECO:0007669"/>
    <property type="project" value="InterPro"/>
</dbReference>
<dbReference type="GO" id="GO:0005886">
    <property type="term" value="C:plasma membrane"/>
    <property type="evidence" value="ECO:0007669"/>
    <property type="project" value="InterPro"/>
</dbReference>
<feature type="compositionally biased region" description="Basic and acidic residues" evidence="11">
    <location>
        <begin position="321"/>
        <end position="339"/>
    </location>
</feature>
<evidence type="ECO:0000256" key="10">
    <source>
        <dbReference type="ARBA" id="ARBA00023201"/>
    </source>
</evidence>
<keyword evidence="7" id="KW-0915">Sodium</keyword>
<protein>
    <recommendedName>
        <fullName evidence="13">Cation/H+ exchanger transmembrane domain-containing protein</fullName>
    </recommendedName>
</protein>
<keyword evidence="10" id="KW-0739">Sodium transport</keyword>
<comment type="subcellular location">
    <subcellularLocation>
        <location evidence="1">Membrane</location>
        <topology evidence="1">Multi-pass membrane protein</topology>
    </subcellularLocation>
</comment>
<evidence type="ECO:0000259" key="13">
    <source>
        <dbReference type="Pfam" id="PF00999"/>
    </source>
</evidence>
<evidence type="ECO:0000256" key="1">
    <source>
        <dbReference type="ARBA" id="ARBA00004141"/>
    </source>
</evidence>
<dbReference type="EMBL" id="NHTK01005944">
    <property type="protein sequence ID" value="PPQ70698.1"/>
    <property type="molecule type" value="Genomic_DNA"/>
</dbReference>
<name>A0A409VWT0_9AGAR</name>
<proteinExistence type="inferred from homology"/>
<dbReference type="GO" id="GO:0042391">
    <property type="term" value="P:regulation of membrane potential"/>
    <property type="evidence" value="ECO:0007669"/>
    <property type="project" value="InterPro"/>
</dbReference>
<dbReference type="GO" id="GO:0036376">
    <property type="term" value="P:sodium ion export across plasma membrane"/>
    <property type="evidence" value="ECO:0007669"/>
    <property type="project" value="InterPro"/>
</dbReference>
<dbReference type="InterPro" id="IPR006153">
    <property type="entry name" value="Cation/H_exchanger_TM"/>
</dbReference>
<dbReference type="PANTHER" id="PTHR31382">
    <property type="entry name" value="NA(+)/H(+) ANTIPORTER"/>
    <property type="match status" value="1"/>
</dbReference>
<evidence type="ECO:0000256" key="3">
    <source>
        <dbReference type="ARBA" id="ARBA00022448"/>
    </source>
</evidence>
<feature type="transmembrane region" description="Helical" evidence="12">
    <location>
        <begin position="143"/>
        <end position="168"/>
    </location>
</feature>
<sequence>MGLLEVTDPSVAYMCLGGFVVAFSLISLLARERLYVNEVVLGTLVGVFIGPYFAGIFDPRGWSSQSDHITLEVMRIVLATGLFAIGVELPKSYLAKHVKSLSIMVIPTMCIGWVIVAGILSLLLSFKFSLTLQTGFLRLLFPWLHFVSCLAVSACLTPTDPIICAAIVGNTETDLGPMGVGAVFISTMAITRLPEPHHPPESREDYLLIALESVVPFLVLASIIIHGLSIPFFNLGVNVTRTVSISTLTISRSRLYPDWALSVNNPPTMNTGNEAVITTVIQPEPPGNVKEGLKMATQQKVESAASGVPVERPGQEAVIVEESRPNPARTDHLAPQDEE</sequence>
<reference evidence="14 15" key="1">
    <citation type="journal article" date="2018" name="Evol. Lett.">
        <title>Horizontal gene cluster transfer increased hallucinogenic mushroom diversity.</title>
        <authorList>
            <person name="Reynolds H.T."/>
            <person name="Vijayakumar V."/>
            <person name="Gluck-Thaler E."/>
            <person name="Korotkin H.B."/>
            <person name="Matheny P.B."/>
            <person name="Slot J.C."/>
        </authorList>
    </citation>
    <scope>NUCLEOTIDE SEQUENCE [LARGE SCALE GENOMIC DNA]</scope>
    <source>
        <strain evidence="14 15">2629</strain>
    </source>
</reference>
<keyword evidence="5 12" id="KW-0812">Transmembrane</keyword>
<feature type="transmembrane region" description="Helical" evidence="12">
    <location>
        <begin position="12"/>
        <end position="30"/>
    </location>
</feature>
<evidence type="ECO:0000256" key="9">
    <source>
        <dbReference type="ARBA" id="ARBA00023136"/>
    </source>
</evidence>
<evidence type="ECO:0000256" key="6">
    <source>
        <dbReference type="ARBA" id="ARBA00022989"/>
    </source>
</evidence>
<keyword evidence="3" id="KW-0813">Transport</keyword>
<feature type="region of interest" description="Disordered" evidence="11">
    <location>
        <begin position="297"/>
        <end position="339"/>
    </location>
</feature>
<keyword evidence="9 12" id="KW-0472">Membrane</keyword>
<evidence type="ECO:0000256" key="4">
    <source>
        <dbReference type="ARBA" id="ARBA00022449"/>
    </source>
</evidence>
<feature type="transmembrane region" description="Helical" evidence="12">
    <location>
        <begin position="101"/>
        <end position="123"/>
    </location>
</feature>
<feature type="transmembrane region" description="Helical" evidence="12">
    <location>
        <begin position="69"/>
        <end position="89"/>
    </location>
</feature>
<dbReference type="AlphaFoldDB" id="A0A409VWT0"/>
<dbReference type="STRING" id="181874.A0A409VWT0"/>
<evidence type="ECO:0000256" key="2">
    <source>
        <dbReference type="ARBA" id="ARBA00005248"/>
    </source>
</evidence>
<evidence type="ECO:0000256" key="11">
    <source>
        <dbReference type="SAM" id="MobiDB-lite"/>
    </source>
</evidence>
<evidence type="ECO:0000256" key="5">
    <source>
        <dbReference type="ARBA" id="ARBA00022692"/>
    </source>
</evidence>
<keyword evidence="6 12" id="KW-1133">Transmembrane helix</keyword>
<dbReference type="InParanoid" id="A0A409VWT0"/>
<evidence type="ECO:0000256" key="8">
    <source>
        <dbReference type="ARBA" id="ARBA00023065"/>
    </source>
</evidence>
<comment type="caution">
    <text evidence="14">The sequence shown here is derived from an EMBL/GenBank/DDBJ whole genome shotgun (WGS) entry which is preliminary data.</text>
</comment>
<feature type="transmembrane region" description="Helical" evidence="12">
    <location>
        <begin position="39"/>
        <end position="57"/>
    </location>
</feature>
<organism evidence="14 15">
    <name type="scientific">Panaeolus cyanescens</name>
    <dbReference type="NCBI Taxonomy" id="181874"/>
    <lineage>
        <taxon>Eukaryota</taxon>
        <taxon>Fungi</taxon>
        <taxon>Dikarya</taxon>
        <taxon>Basidiomycota</taxon>
        <taxon>Agaricomycotina</taxon>
        <taxon>Agaricomycetes</taxon>
        <taxon>Agaricomycetidae</taxon>
        <taxon>Agaricales</taxon>
        <taxon>Agaricineae</taxon>
        <taxon>Galeropsidaceae</taxon>
        <taxon>Panaeolus</taxon>
    </lineage>
</organism>
<dbReference type="InterPro" id="IPR004712">
    <property type="entry name" value="Na+/H+_antiporter_fungi"/>
</dbReference>
<dbReference type="Pfam" id="PF00999">
    <property type="entry name" value="Na_H_Exchanger"/>
    <property type="match status" value="1"/>
</dbReference>
<dbReference type="OrthoDB" id="2190219at2759"/>
<keyword evidence="8" id="KW-0406">Ion transport</keyword>
<comment type="similarity">
    <text evidence="2">Belongs to the fungal Na(+)/H(+) exchanger family.</text>
</comment>
<evidence type="ECO:0000313" key="14">
    <source>
        <dbReference type="EMBL" id="PPQ70698.1"/>
    </source>
</evidence>
<dbReference type="Proteomes" id="UP000284842">
    <property type="component" value="Unassembled WGS sequence"/>
</dbReference>
<keyword evidence="15" id="KW-1185">Reference proteome</keyword>
<dbReference type="GO" id="GO:0120029">
    <property type="term" value="P:proton export across plasma membrane"/>
    <property type="evidence" value="ECO:0007669"/>
    <property type="project" value="InterPro"/>
</dbReference>
<evidence type="ECO:0000256" key="12">
    <source>
        <dbReference type="SAM" id="Phobius"/>
    </source>
</evidence>
<evidence type="ECO:0000256" key="7">
    <source>
        <dbReference type="ARBA" id="ARBA00023053"/>
    </source>
</evidence>
<keyword evidence="4" id="KW-0050">Antiport</keyword>